<dbReference type="InterPro" id="IPR016163">
    <property type="entry name" value="Ald_DH_C"/>
</dbReference>
<comment type="function">
    <text evidence="4">Part of the sulfo-TAL (or sulfo-SFT) pathway, a D-sulfoquinovose degradation pathway that produces sulfolactate (SL). Catalyzes the oxidation of 3-sulfolactaldehyde (SLA) to sulfolactate (SL).</text>
</comment>
<comment type="caution">
    <text evidence="8">The sequence shown here is derived from an EMBL/GenBank/DDBJ whole genome shotgun (WGS) entry which is preliminary data.</text>
</comment>
<keyword evidence="9" id="KW-1185">Reference proteome</keyword>
<dbReference type="AlphaFoldDB" id="A0A3M8DPM4"/>
<evidence type="ECO:0000256" key="5">
    <source>
        <dbReference type="ARBA" id="ARBA00066984"/>
    </source>
</evidence>
<dbReference type="PANTHER" id="PTHR43353">
    <property type="entry name" value="SUCCINATE-SEMIALDEHYDE DEHYDROGENASE, MITOCHONDRIAL"/>
    <property type="match status" value="1"/>
</dbReference>
<feature type="domain" description="Aldehyde dehydrogenase" evidence="7">
    <location>
        <begin position="48"/>
        <end position="505"/>
    </location>
</feature>
<dbReference type="GO" id="GO:0004777">
    <property type="term" value="F:succinate-semialdehyde dehydrogenase (NAD+) activity"/>
    <property type="evidence" value="ECO:0007669"/>
    <property type="project" value="TreeGrafter"/>
</dbReference>
<comment type="catalytic activity">
    <reaction evidence="3">
        <text>(2S)-3-sulfolactaldehyde + NAD(+) + H2O = (2S)-3-sulfolactate + NADH + 2 H(+)</text>
        <dbReference type="Rhea" id="RHEA:47932"/>
        <dbReference type="ChEBI" id="CHEBI:15377"/>
        <dbReference type="ChEBI" id="CHEBI:15378"/>
        <dbReference type="ChEBI" id="CHEBI:57540"/>
        <dbReference type="ChEBI" id="CHEBI:57945"/>
        <dbReference type="ChEBI" id="CHEBI:61289"/>
        <dbReference type="ChEBI" id="CHEBI:90109"/>
        <dbReference type="EC" id="1.2.1.97"/>
    </reaction>
    <physiologicalReaction direction="left-to-right" evidence="3">
        <dbReference type="Rhea" id="RHEA:47933"/>
    </physiologicalReaction>
</comment>
<evidence type="ECO:0000313" key="9">
    <source>
        <dbReference type="Proteomes" id="UP000271031"/>
    </source>
</evidence>
<dbReference type="InterPro" id="IPR016160">
    <property type="entry name" value="Ald_DH_CS_CYS"/>
</dbReference>
<proteinExistence type="inferred from homology"/>
<dbReference type="GO" id="GO:0009450">
    <property type="term" value="P:gamma-aminobutyric acid catabolic process"/>
    <property type="evidence" value="ECO:0007669"/>
    <property type="project" value="TreeGrafter"/>
</dbReference>
<keyword evidence="2" id="KW-0560">Oxidoreductase</keyword>
<evidence type="ECO:0000313" key="8">
    <source>
        <dbReference type="EMBL" id="RNB89459.1"/>
    </source>
</evidence>
<name>A0A3M8DPM4_9BACL</name>
<dbReference type="PROSITE" id="PS00070">
    <property type="entry name" value="ALDEHYDE_DEHYDR_CYS"/>
    <property type="match status" value="1"/>
</dbReference>
<dbReference type="InterPro" id="IPR016161">
    <property type="entry name" value="Ald_DH/histidinol_DH"/>
</dbReference>
<reference evidence="8 9" key="1">
    <citation type="submission" date="2018-10" db="EMBL/GenBank/DDBJ databases">
        <title>Phylogenomics of Brevibacillus.</title>
        <authorList>
            <person name="Dunlap C."/>
        </authorList>
    </citation>
    <scope>NUCLEOTIDE SEQUENCE [LARGE SCALE GENOMIC DNA]</scope>
    <source>
        <strain evidence="8 9">JCM 15716</strain>
    </source>
</reference>
<dbReference type="EMBL" id="RHHQ01000008">
    <property type="protein sequence ID" value="RNB89459.1"/>
    <property type="molecule type" value="Genomic_DNA"/>
</dbReference>
<dbReference type="FunFam" id="3.40.605.10:FF:000007">
    <property type="entry name" value="NAD/NADP-dependent betaine aldehyde dehydrogenase"/>
    <property type="match status" value="1"/>
</dbReference>
<dbReference type="FunFam" id="3.40.309.10:FF:000009">
    <property type="entry name" value="Aldehyde dehydrogenase A"/>
    <property type="match status" value="1"/>
</dbReference>
<dbReference type="PANTHER" id="PTHR43353:SF6">
    <property type="entry name" value="CYTOPLASMIC ALDEHYDE DEHYDROGENASE (EUROFUNG)"/>
    <property type="match status" value="1"/>
</dbReference>
<evidence type="ECO:0000259" key="7">
    <source>
        <dbReference type="Pfam" id="PF00171"/>
    </source>
</evidence>
<gene>
    <name evidence="8" type="ORF">EDM56_09670</name>
</gene>
<evidence type="ECO:0000256" key="3">
    <source>
        <dbReference type="ARBA" id="ARBA00050326"/>
    </source>
</evidence>
<dbReference type="InterPro" id="IPR050740">
    <property type="entry name" value="Aldehyde_DH_Superfamily"/>
</dbReference>
<dbReference type="SUPFAM" id="SSF53720">
    <property type="entry name" value="ALDH-like"/>
    <property type="match status" value="1"/>
</dbReference>
<organism evidence="8 9">
    <name type="scientific">Brevibacillus fluminis</name>
    <dbReference type="NCBI Taxonomy" id="511487"/>
    <lineage>
        <taxon>Bacteria</taxon>
        <taxon>Bacillati</taxon>
        <taxon>Bacillota</taxon>
        <taxon>Bacilli</taxon>
        <taxon>Bacillales</taxon>
        <taxon>Paenibacillaceae</taxon>
        <taxon>Brevibacillus</taxon>
    </lineage>
</organism>
<protein>
    <recommendedName>
        <fullName evidence="6">3-sulfolactaldehyde dehydrogenase</fullName>
        <ecNumber evidence="5">1.2.1.97</ecNumber>
    </recommendedName>
</protein>
<evidence type="ECO:0000256" key="4">
    <source>
        <dbReference type="ARBA" id="ARBA00054572"/>
    </source>
</evidence>
<dbReference type="Gene3D" id="3.40.309.10">
    <property type="entry name" value="Aldehyde Dehydrogenase, Chain A, domain 2"/>
    <property type="match status" value="1"/>
</dbReference>
<comment type="similarity">
    <text evidence="1">Belongs to the aldehyde dehydrogenase family.</text>
</comment>
<dbReference type="OrthoDB" id="20170at2"/>
<evidence type="ECO:0000256" key="1">
    <source>
        <dbReference type="ARBA" id="ARBA00009986"/>
    </source>
</evidence>
<dbReference type="InterPro" id="IPR016162">
    <property type="entry name" value="Ald_DH_N"/>
</dbReference>
<dbReference type="Proteomes" id="UP000271031">
    <property type="component" value="Unassembled WGS sequence"/>
</dbReference>
<dbReference type="Pfam" id="PF00171">
    <property type="entry name" value="Aldedh"/>
    <property type="match status" value="1"/>
</dbReference>
<accession>A0A3M8DPM4</accession>
<dbReference type="Gene3D" id="3.40.605.10">
    <property type="entry name" value="Aldehyde Dehydrogenase, Chain A, domain 1"/>
    <property type="match status" value="1"/>
</dbReference>
<dbReference type="EC" id="1.2.1.97" evidence="5"/>
<evidence type="ECO:0000256" key="2">
    <source>
        <dbReference type="ARBA" id="ARBA00023002"/>
    </source>
</evidence>
<dbReference type="InterPro" id="IPR015590">
    <property type="entry name" value="Aldehyde_DH_dom"/>
</dbReference>
<sequence>MDSHALSIWGVYYKDNHHHLEKLKGVSVMSQPITQATLHAKSFINGEWVEGEGELMERISPVTGQQLGTFRASSLEQVNRAIKSAKEAQKKWADVSLLDRIDLLKRAEEIGKKYGEEMARYITLEMGKTIREAREEVYELGISNFEHAAGEVQRFRGTTLPSTFERTNNKRIHVTHAPIGVVGVITPWNFPISLSNEIIPYALAVGNTVVFKPSESCPFSTQLLVQLFEEAGFPPGVINLVHGKGDVGNQLVEHPDVGAITFTGSTAVGKQIAKTAGLKRTLLELGGNGPQIVMEDANLEEAVEAAITGCFYNAGQVCTAAERILVHESVHDEFVELLVERTRKVQLGNPLEETTDMGPLSSQAVVDKTNYHLQDAVAKGAEIIYGGNHDGLYFEPTILVNVTQEMEIGKEETFGPVAPIIRFSTREEAVEIANDTQYGLTSSVFTSSLEDAWYMADRLQHGTVHINESTNYWDFLAPFGGMKNSGNGRILSTWVFQHLTEVKQITFDPTKTKRKK</sequence>
<evidence type="ECO:0000256" key="6">
    <source>
        <dbReference type="ARBA" id="ARBA00067277"/>
    </source>
</evidence>